<feature type="compositionally biased region" description="Polar residues" evidence="1">
    <location>
        <begin position="122"/>
        <end position="131"/>
    </location>
</feature>
<dbReference type="EMBL" id="NJEU01000032">
    <property type="protein sequence ID" value="PHH83005.1"/>
    <property type="molecule type" value="Genomic_DNA"/>
</dbReference>
<evidence type="ECO:0000313" key="4">
    <source>
        <dbReference type="Proteomes" id="UP000224854"/>
    </source>
</evidence>
<feature type="region of interest" description="Disordered" evidence="1">
    <location>
        <begin position="542"/>
        <end position="587"/>
    </location>
</feature>
<protein>
    <submittedName>
        <fullName evidence="3">Uncharacterized protein</fullName>
    </submittedName>
</protein>
<proteinExistence type="predicted"/>
<feature type="compositionally biased region" description="Low complexity" evidence="1">
    <location>
        <begin position="360"/>
        <end position="377"/>
    </location>
</feature>
<reference evidence="3 4" key="1">
    <citation type="submission" date="2017-06" db="EMBL/GenBank/DDBJ databases">
        <title>Ant-infecting Ophiocordyceps genomes reveal a high diversity of potential behavioral manipulation genes and a possible major role for enterotoxins.</title>
        <authorList>
            <person name="De Bekker C."/>
            <person name="Evans H.C."/>
            <person name="Brachmann A."/>
            <person name="Hughes D.P."/>
        </authorList>
    </citation>
    <scope>NUCLEOTIDE SEQUENCE [LARGE SCALE GENOMIC DNA]</scope>
    <source>
        <strain evidence="3 4">1348a</strain>
    </source>
</reference>
<feature type="compositionally biased region" description="Polar residues" evidence="1">
    <location>
        <begin position="14"/>
        <end position="29"/>
    </location>
</feature>
<gene>
    <name evidence="3" type="ORF">CDD82_4020</name>
</gene>
<keyword evidence="2" id="KW-0812">Transmembrane</keyword>
<evidence type="ECO:0000256" key="2">
    <source>
        <dbReference type="SAM" id="Phobius"/>
    </source>
</evidence>
<feature type="transmembrane region" description="Helical" evidence="2">
    <location>
        <begin position="390"/>
        <end position="411"/>
    </location>
</feature>
<feature type="compositionally biased region" description="Basic residues" evidence="1">
    <location>
        <begin position="32"/>
        <end position="68"/>
    </location>
</feature>
<dbReference type="AlphaFoldDB" id="A0A2C5ZLY2"/>
<keyword evidence="2" id="KW-0472">Membrane</keyword>
<evidence type="ECO:0000313" key="3">
    <source>
        <dbReference type="EMBL" id="PHH83005.1"/>
    </source>
</evidence>
<feature type="region of interest" description="Disordered" evidence="1">
    <location>
        <begin position="182"/>
        <end position="221"/>
    </location>
</feature>
<feature type="compositionally biased region" description="Low complexity" evidence="1">
    <location>
        <begin position="182"/>
        <end position="215"/>
    </location>
</feature>
<dbReference type="Proteomes" id="UP000224854">
    <property type="component" value="Unassembled WGS sequence"/>
</dbReference>
<dbReference type="OrthoDB" id="5421784at2759"/>
<feature type="region of interest" description="Disordered" evidence="1">
    <location>
        <begin position="1"/>
        <end position="132"/>
    </location>
</feature>
<sequence length="587" mass="60290">MTNPSPGPSLVQARDSNTWSNSDPSSPSHPRSLIHRLAHKHAQSPRSLQHLHRHHNHNRSHTHSHSRRRRDDDHASQSRQNKTPPPAHHVSPDALTGLADPLPTNPVAQVESPLAEPADSSPVASHTSPTKSLYDIAPSKTVAIPAQPAHATTLATSGLDRGASSRATSSYGLVVAAHSAKSSPAYTNSSSSSLASSPSNPWSSQTSTPSISNSSAYPTLDEVRNGTNTAVATTGDGIASLSNSASTANSTLSTANRNVILSQPTSSFSLTSSGIPSSSADSSTTATANATSLLDQSIAISSSSSMSSLFSSSSSSSSSSSLPSSSASFPSSITSISSTLHITTSSDPASSTTAYGLATGAAAESSPLTPTSTESDSGPVRELSPEQKRVIGGVVGSVAGAVFIIVLFMVLRYRKRRQEHSLLGGNQSTTTSRSGTGGDSGPLTERSGPSAVVATAFANLTGKRTPAAAETDMPSAEGGFYRVSGKKLSPVLVTGGDGYSDPRASGASGHSDFFRGSQPFDPSTQGQLALGVPMRPVSGVPIMRSGPARTPVTENPFADPPSSPVIYDSPVRPPGSRGSRSKFLERL</sequence>
<feature type="region of interest" description="Disordered" evidence="1">
    <location>
        <begin position="360"/>
        <end position="383"/>
    </location>
</feature>
<keyword evidence="2" id="KW-1133">Transmembrane helix</keyword>
<name>A0A2C5ZLY2_9HYPO</name>
<organism evidence="3 4">
    <name type="scientific">Ophiocordyceps australis</name>
    <dbReference type="NCBI Taxonomy" id="1399860"/>
    <lineage>
        <taxon>Eukaryota</taxon>
        <taxon>Fungi</taxon>
        <taxon>Dikarya</taxon>
        <taxon>Ascomycota</taxon>
        <taxon>Pezizomycotina</taxon>
        <taxon>Sordariomycetes</taxon>
        <taxon>Hypocreomycetidae</taxon>
        <taxon>Hypocreales</taxon>
        <taxon>Ophiocordycipitaceae</taxon>
        <taxon>Ophiocordyceps</taxon>
    </lineage>
</organism>
<comment type="caution">
    <text evidence="3">The sequence shown here is derived from an EMBL/GenBank/DDBJ whole genome shotgun (WGS) entry which is preliminary data.</text>
</comment>
<feature type="region of interest" description="Disordered" evidence="1">
    <location>
        <begin position="422"/>
        <end position="449"/>
    </location>
</feature>
<accession>A0A2C5ZLY2</accession>
<feature type="compositionally biased region" description="Low complexity" evidence="1">
    <location>
        <begin position="424"/>
        <end position="434"/>
    </location>
</feature>
<keyword evidence="4" id="KW-1185">Reference proteome</keyword>
<evidence type="ECO:0000256" key="1">
    <source>
        <dbReference type="SAM" id="MobiDB-lite"/>
    </source>
</evidence>